<dbReference type="Pfam" id="PF02616">
    <property type="entry name" value="SMC_ScpA"/>
    <property type="match status" value="1"/>
</dbReference>
<proteinExistence type="predicted"/>
<evidence type="ECO:0000256" key="1">
    <source>
        <dbReference type="ARBA" id="ARBA00044777"/>
    </source>
</evidence>
<comment type="caution">
    <text evidence="2">The sequence shown here is derived from an EMBL/GenBank/DDBJ whole genome shotgun (WGS) entry which is preliminary data.</text>
</comment>
<organism evidence="2 3">
    <name type="scientific">Candidatus Buchananbacteria bacterium RBG_13_36_9</name>
    <dbReference type="NCBI Taxonomy" id="1797530"/>
    <lineage>
        <taxon>Bacteria</taxon>
        <taxon>Candidatus Buchananiibacteriota</taxon>
    </lineage>
</organism>
<dbReference type="Gene3D" id="1.10.10.580">
    <property type="entry name" value="Structural maintenance of chromosome 1. Chain E"/>
    <property type="match status" value="1"/>
</dbReference>
<dbReference type="EMBL" id="MHHZ01000013">
    <property type="protein sequence ID" value="OGY41836.1"/>
    <property type="molecule type" value="Genomic_DNA"/>
</dbReference>
<name>A0A1G1XQE8_9BACT</name>
<sequence length="86" mass="10055">MINRIKPIMELPKKVIEKSIKLSERIQHIKDLIFKEVSTSFCKMLGDSKSKTEKIVSFLAILELVKQKIINVEQNELFEDIILKKI</sequence>
<gene>
    <name evidence="2" type="ORF">A2Y82_00710</name>
</gene>
<dbReference type="Proteomes" id="UP000176498">
    <property type="component" value="Unassembled WGS sequence"/>
</dbReference>
<protein>
    <recommendedName>
        <fullName evidence="1">Segregation and condensation protein A</fullName>
    </recommendedName>
</protein>
<dbReference type="PANTHER" id="PTHR33969">
    <property type="entry name" value="SEGREGATION AND CONDENSATION PROTEIN A"/>
    <property type="match status" value="1"/>
</dbReference>
<dbReference type="AlphaFoldDB" id="A0A1G1XQE8"/>
<dbReference type="InterPro" id="IPR003768">
    <property type="entry name" value="ScpA"/>
</dbReference>
<dbReference type="PANTHER" id="PTHR33969:SF2">
    <property type="entry name" value="SEGREGATION AND CONDENSATION PROTEIN A"/>
    <property type="match status" value="1"/>
</dbReference>
<evidence type="ECO:0000313" key="2">
    <source>
        <dbReference type="EMBL" id="OGY41836.1"/>
    </source>
</evidence>
<accession>A0A1G1XQE8</accession>
<evidence type="ECO:0000313" key="3">
    <source>
        <dbReference type="Proteomes" id="UP000176498"/>
    </source>
</evidence>
<dbReference type="InterPro" id="IPR023093">
    <property type="entry name" value="ScpA-like_C"/>
</dbReference>
<reference evidence="2 3" key="1">
    <citation type="journal article" date="2016" name="Nat. Commun.">
        <title>Thousands of microbial genomes shed light on interconnected biogeochemical processes in an aquifer system.</title>
        <authorList>
            <person name="Anantharaman K."/>
            <person name="Brown C.T."/>
            <person name="Hug L.A."/>
            <person name="Sharon I."/>
            <person name="Castelle C.J."/>
            <person name="Probst A.J."/>
            <person name="Thomas B.C."/>
            <person name="Singh A."/>
            <person name="Wilkins M.J."/>
            <person name="Karaoz U."/>
            <person name="Brodie E.L."/>
            <person name="Williams K.H."/>
            <person name="Hubbard S.S."/>
            <person name="Banfield J.F."/>
        </authorList>
    </citation>
    <scope>NUCLEOTIDE SEQUENCE [LARGE SCALE GENOMIC DNA]</scope>
</reference>